<evidence type="ECO:0000313" key="3">
    <source>
        <dbReference type="Proteomes" id="UP001438953"/>
    </source>
</evidence>
<dbReference type="Proteomes" id="UP001438953">
    <property type="component" value="Unassembled WGS sequence"/>
</dbReference>
<dbReference type="Pfam" id="PF11158">
    <property type="entry name" value="DUF2938"/>
    <property type="match status" value="1"/>
</dbReference>
<comment type="caution">
    <text evidence="2">The sequence shown here is derived from an EMBL/GenBank/DDBJ whole genome shotgun (WGS) entry which is preliminary data.</text>
</comment>
<keyword evidence="1" id="KW-0812">Transmembrane</keyword>
<feature type="transmembrane region" description="Helical" evidence="1">
    <location>
        <begin position="69"/>
        <end position="89"/>
    </location>
</feature>
<keyword evidence="1" id="KW-0472">Membrane</keyword>
<name>A0ABV1SHI7_9RHOB</name>
<feature type="transmembrane region" description="Helical" evidence="1">
    <location>
        <begin position="134"/>
        <end position="155"/>
    </location>
</feature>
<protein>
    <submittedName>
        <fullName evidence="2">DUF2938 family protein</fullName>
    </submittedName>
</protein>
<organism evidence="2 3">
    <name type="scientific">Thioclava kandeliae</name>
    <dbReference type="NCBI Taxonomy" id="3070818"/>
    <lineage>
        <taxon>Bacteria</taxon>
        <taxon>Pseudomonadati</taxon>
        <taxon>Pseudomonadota</taxon>
        <taxon>Alphaproteobacteria</taxon>
        <taxon>Rhodobacterales</taxon>
        <taxon>Paracoccaceae</taxon>
        <taxon>Thioclava</taxon>
    </lineage>
</organism>
<accession>A0ABV1SHI7</accession>
<dbReference type="EMBL" id="JAYWLC010000008">
    <property type="protein sequence ID" value="MER5172361.1"/>
    <property type="molecule type" value="Genomic_DNA"/>
</dbReference>
<evidence type="ECO:0000256" key="1">
    <source>
        <dbReference type="SAM" id="Phobius"/>
    </source>
</evidence>
<evidence type="ECO:0000313" key="2">
    <source>
        <dbReference type="EMBL" id="MER5172361.1"/>
    </source>
</evidence>
<reference evidence="2 3" key="1">
    <citation type="submission" date="2024-06" db="EMBL/GenBank/DDBJ databases">
        <title>Thioclava kandeliae sp. nov. from a rhizosphere soil sample of Kandelia candel in a mangrove.</title>
        <authorList>
            <person name="Mu T."/>
        </authorList>
    </citation>
    <scope>NUCLEOTIDE SEQUENCE [LARGE SCALE GENOMIC DNA]</scope>
    <source>
        <strain evidence="2 3">CPCC 100088</strain>
    </source>
</reference>
<dbReference type="InterPro" id="IPR021329">
    <property type="entry name" value="DUF2938"/>
</dbReference>
<keyword evidence="1" id="KW-1133">Transmembrane helix</keyword>
<gene>
    <name evidence="2" type="ORF">VSX56_11310</name>
</gene>
<proteinExistence type="predicted"/>
<feature type="transmembrane region" description="Helical" evidence="1">
    <location>
        <begin position="96"/>
        <end position="114"/>
    </location>
</feature>
<keyword evidence="3" id="KW-1185">Reference proteome</keyword>
<sequence length="156" mass="16715">MIVTTLLIGLVATALADLWQYGFLRYFDGSRPHWGKVGRWVVGIAREGRVIDAAIGKRPAVRHENALGWAFHYVIGIAYAVIYLAILALPRLPNSALAGAIYGILTLAAPLLFMKPAMGGGICGRNAPDPWASFAKTLSAHLSFGLCLWIATAVLG</sequence>